<reference evidence="2" key="1">
    <citation type="submission" date="2020-05" db="EMBL/GenBank/DDBJ databases">
        <title>Mycena genomes resolve the evolution of fungal bioluminescence.</title>
        <authorList>
            <person name="Tsai I.J."/>
        </authorList>
    </citation>
    <scope>NUCLEOTIDE SEQUENCE</scope>
    <source>
        <strain evidence="2">110903Hualien_Pintung</strain>
    </source>
</reference>
<evidence type="ECO:0000313" key="2">
    <source>
        <dbReference type="EMBL" id="KAF7299607.1"/>
    </source>
</evidence>
<dbReference type="InterPro" id="IPR016024">
    <property type="entry name" value="ARM-type_fold"/>
</dbReference>
<organism evidence="2 3">
    <name type="scientific">Mycena chlorophos</name>
    <name type="common">Agaric fungus</name>
    <name type="synonym">Agaricus chlorophos</name>
    <dbReference type="NCBI Taxonomy" id="658473"/>
    <lineage>
        <taxon>Eukaryota</taxon>
        <taxon>Fungi</taxon>
        <taxon>Dikarya</taxon>
        <taxon>Basidiomycota</taxon>
        <taxon>Agaricomycotina</taxon>
        <taxon>Agaricomycetes</taxon>
        <taxon>Agaricomycetidae</taxon>
        <taxon>Agaricales</taxon>
        <taxon>Marasmiineae</taxon>
        <taxon>Mycenaceae</taxon>
        <taxon>Mycena</taxon>
    </lineage>
</organism>
<protein>
    <submittedName>
        <fullName evidence="2">Uncharacterized protein</fullName>
    </submittedName>
</protein>
<proteinExistence type="predicted"/>
<dbReference type="Proteomes" id="UP000613580">
    <property type="component" value="Unassembled WGS sequence"/>
</dbReference>
<comment type="caution">
    <text evidence="2">The sequence shown here is derived from an EMBL/GenBank/DDBJ whole genome shotgun (WGS) entry which is preliminary data.</text>
</comment>
<keyword evidence="3" id="KW-1185">Reference proteome</keyword>
<accession>A0A8H6SJT3</accession>
<evidence type="ECO:0000256" key="1">
    <source>
        <dbReference type="SAM" id="MobiDB-lite"/>
    </source>
</evidence>
<name>A0A8H6SJT3_MYCCL</name>
<feature type="region of interest" description="Disordered" evidence="1">
    <location>
        <begin position="1049"/>
        <end position="1085"/>
    </location>
</feature>
<dbReference type="OrthoDB" id="2591260at2759"/>
<dbReference type="AlphaFoldDB" id="A0A8H6SJT3"/>
<feature type="region of interest" description="Disordered" evidence="1">
    <location>
        <begin position="1"/>
        <end position="60"/>
    </location>
</feature>
<feature type="compositionally biased region" description="Basic and acidic residues" evidence="1">
    <location>
        <begin position="14"/>
        <end position="40"/>
    </location>
</feature>
<dbReference type="EMBL" id="JACAZE010000014">
    <property type="protein sequence ID" value="KAF7299607.1"/>
    <property type="molecule type" value="Genomic_DNA"/>
</dbReference>
<gene>
    <name evidence="2" type="ORF">HMN09_00966100</name>
</gene>
<dbReference type="SUPFAM" id="SSF48371">
    <property type="entry name" value="ARM repeat"/>
    <property type="match status" value="1"/>
</dbReference>
<feature type="compositionally biased region" description="Acidic residues" evidence="1">
    <location>
        <begin position="162"/>
        <end position="171"/>
    </location>
</feature>
<feature type="region of interest" description="Disordered" evidence="1">
    <location>
        <begin position="154"/>
        <end position="196"/>
    </location>
</feature>
<feature type="compositionally biased region" description="Basic residues" evidence="1">
    <location>
        <begin position="185"/>
        <end position="196"/>
    </location>
</feature>
<sequence>MSLLPTPPSTQHRASKENRAPRPRVEWSPENHTRTFRNDDEVSPTASKSTPAKSILKKSTDPILPLIDAFQREATPEPSRPEEDPSYLASSVAVLADSDASLDDLIRAYSVLAARLRAHVTVTSDPKCPLLAPIRTHRSAVSEAMMRDLRRCTVDPESMDPCPEDMEEEEQIKEQRQPLLPSPKKSPKKKKGTTARKAKYGRDLCTTCHSVLKLLGVVFTLPAVYNLFDVHQQRAIFTEVLGIPLADELPTPNTRKTYALAIWLLQTQRLPASVLEGAADRIIFALKRGIDGELGKEGKKGSASDGLKAIHDLCIYQPAIFVPKFESLVDSVLANLLAPTLAIRTQACHALGGLARGLTELPISPLHARISVWALTAISALLVLANSGAYANVGAKKVFCALLPLALKHKKSSIRTLTCTVWRIAAWAYCQPLLPPDGGDESEIDEEGGSAVNHEAIQTSRTDFWGRLLQSTVDMGVGTSTIAALLQESEDGIEQNISRAVAVLKSMTVPGKNNNLPTAIEVLARMVSFDEKDIAWSWSKMLPRSLLTAVPGLLTAEYSALETPVKNVMMQCPEVTDVRPLTREEMGQTAVFDKLVTIWRECVGCLGLQDNEPVQPNIVNIWRQLLRAHAKENSHDRAFFAVDKLLDILNDANMDMSAKRHHVPCTDGPETKNELSNAALKVRLVRALWTPTRQVCRGSQLSQAAEKLVFHLMQGEDEFTDCGEASRVEWAMLCAEVLLVCAPENVQEFWKYEASSKTVWEWTSKIRKTVWRCFAECWSDDETASWPTMAFLLALPYRDEEDWDLQGPDLELWDALLDAAIPKGFDYGLNDAGIVDHAANILAGMRHENQLIGTARVVDALLTKLTALPQDDKEDGSNNEHKLEFRELPEQLLYLTNEVLGSCYPPKPRDRQQALWTLRTVSRTVELCPIEHVLDLLRLLESSLCKWLSDECEALTDADYLYDMVNIYEVFLMKIGTLPRELDVLASTGTIFVAPFLRKPVHPAIPPAFADFWADTYASDFPAPDAWPEEIVDCLSLASLDNNALSPTFNRPASLPSRPNTPPPAPIATSLPRFSIMSTPPAPPT</sequence>
<evidence type="ECO:0000313" key="3">
    <source>
        <dbReference type="Proteomes" id="UP000613580"/>
    </source>
</evidence>